<evidence type="ECO:0000256" key="1">
    <source>
        <dbReference type="ARBA" id="ARBA00001936"/>
    </source>
</evidence>
<evidence type="ECO:0000256" key="2">
    <source>
        <dbReference type="ARBA" id="ARBA00003921"/>
    </source>
</evidence>
<evidence type="ECO:0000313" key="24">
    <source>
        <dbReference type="Proteomes" id="UP000606935"/>
    </source>
</evidence>
<dbReference type="InterPro" id="IPR016185">
    <property type="entry name" value="PreATP-grasp_dom_sf"/>
</dbReference>
<proteinExistence type="inferred from homology"/>
<feature type="active site" evidence="19">
    <location>
        <position position="151"/>
    </location>
</feature>
<feature type="binding site" evidence="20">
    <location>
        <position position="271"/>
    </location>
    <ligand>
        <name>Mg(2+)</name>
        <dbReference type="ChEBI" id="CHEBI:18420"/>
        <label>1</label>
    </ligand>
</feature>
<comment type="caution">
    <text evidence="23">The sequence shown here is derived from an EMBL/GenBank/DDBJ whole genome shotgun (WGS) entry which is preliminary data.</text>
</comment>
<dbReference type="RefSeq" id="WP_188693639.1">
    <property type="nucleotide sequence ID" value="NZ_BMLS01000002.1"/>
</dbReference>
<evidence type="ECO:0000256" key="4">
    <source>
        <dbReference type="ARBA" id="ARBA00004752"/>
    </source>
</evidence>
<dbReference type="InterPro" id="IPR013815">
    <property type="entry name" value="ATP_grasp_subdomain_1"/>
</dbReference>
<gene>
    <name evidence="18 23" type="primary">ddl</name>
    <name evidence="23" type="ORF">GCM10010982_18710</name>
</gene>
<comment type="cofactor">
    <cofactor evidence="20">
        <name>Mg(2+)</name>
        <dbReference type="ChEBI" id="CHEBI:18420"/>
    </cofactor>
    <cofactor evidence="20">
        <name>Mn(2+)</name>
        <dbReference type="ChEBI" id="CHEBI:29035"/>
    </cofactor>
    <text evidence="20">Binds 2 magnesium or manganese ions per subunit.</text>
</comment>
<dbReference type="AlphaFoldDB" id="A0A918DKA2"/>
<comment type="pathway">
    <text evidence="4 18">Cell wall biogenesis; peptidoglycan biosynthesis.</text>
</comment>
<dbReference type="HAMAP" id="MF_00047">
    <property type="entry name" value="Dala_Dala_lig"/>
    <property type="match status" value="1"/>
</dbReference>
<dbReference type="PROSITE" id="PS50975">
    <property type="entry name" value="ATP_GRASP"/>
    <property type="match status" value="1"/>
</dbReference>
<dbReference type="EMBL" id="BMLS01000002">
    <property type="protein sequence ID" value="GGO68846.1"/>
    <property type="molecule type" value="Genomic_DNA"/>
</dbReference>
<evidence type="ECO:0000256" key="9">
    <source>
        <dbReference type="ARBA" id="ARBA00022723"/>
    </source>
</evidence>
<feature type="active site" evidence="19">
    <location>
        <position position="282"/>
    </location>
</feature>
<dbReference type="InterPro" id="IPR011095">
    <property type="entry name" value="Dala_Dala_lig_C"/>
</dbReference>
<dbReference type="InterPro" id="IPR000291">
    <property type="entry name" value="D-Ala_lig_Van_CS"/>
</dbReference>
<dbReference type="EC" id="6.3.2.4" evidence="6 18"/>
<keyword evidence="10 21" id="KW-0547">Nucleotide-binding</keyword>
<comment type="subcellular location">
    <subcellularLocation>
        <location evidence="3 18">Cytoplasm</location>
    </subcellularLocation>
</comment>
<dbReference type="Pfam" id="PF07478">
    <property type="entry name" value="Dala_Dala_lig_C"/>
    <property type="match status" value="1"/>
</dbReference>
<dbReference type="GO" id="GO:0005524">
    <property type="term" value="F:ATP binding"/>
    <property type="evidence" value="ECO:0007669"/>
    <property type="project" value="UniProtKB-UniRule"/>
</dbReference>
<evidence type="ECO:0000256" key="14">
    <source>
        <dbReference type="ARBA" id="ARBA00022984"/>
    </source>
</evidence>
<dbReference type="GO" id="GO:0008360">
    <property type="term" value="P:regulation of cell shape"/>
    <property type="evidence" value="ECO:0007669"/>
    <property type="project" value="UniProtKB-KW"/>
</dbReference>
<comment type="similarity">
    <text evidence="5 18">Belongs to the D-alanine--D-alanine ligase family.</text>
</comment>
<evidence type="ECO:0000256" key="8">
    <source>
        <dbReference type="ARBA" id="ARBA00022598"/>
    </source>
</evidence>
<comment type="catalytic activity">
    <reaction evidence="17 18">
        <text>2 D-alanine + ATP = D-alanyl-D-alanine + ADP + phosphate + H(+)</text>
        <dbReference type="Rhea" id="RHEA:11224"/>
        <dbReference type="ChEBI" id="CHEBI:15378"/>
        <dbReference type="ChEBI" id="CHEBI:30616"/>
        <dbReference type="ChEBI" id="CHEBI:43474"/>
        <dbReference type="ChEBI" id="CHEBI:57416"/>
        <dbReference type="ChEBI" id="CHEBI:57822"/>
        <dbReference type="ChEBI" id="CHEBI:456216"/>
        <dbReference type="EC" id="6.3.2.4"/>
    </reaction>
</comment>
<dbReference type="FunFam" id="3.30.470.20:FF:000008">
    <property type="entry name" value="D-alanine--D-alanine ligase"/>
    <property type="match status" value="1"/>
</dbReference>
<dbReference type="Gene3D" id="3.30.1490.20">
    <property type="entry name" value="ATP-grasp fold, A domain"/>
    <property type="match status" value="1"/>
</dbReference>
<evidence type="ECO:0000256" key="19">
    <source>
        <dbReference type="PIRSR" id="PIRSR039102-1"/>
    </source>
</evidence>
<dbReference type="GO" id="GO:0046872">
    <property type="term" value="F:metal ion binding"/>
    <property type="evidence" value="ECO:0007669"/>
    <property type="project" value="UniProtKB-KW"/>
</dbReference>
<dbReference type="PROSITE" id="PS00843">
    <property type="entry name" value="DALA_DALA_LIGASE_1"/>
    <property type="match status" value="1"/>
</dbReference>
<feature type="binding site" evidence="20">
    <location>
        <position position="258"/>
    </location>
    <ligand>
        <name>Mg(2+)</name>
        <dbReference type="ChEBI" id="CHEBI:18420"/>
        <label>1</label>
    </ligand>
</feature>
<dbReference type="Proteomes" id="UP000606935">
    <property type="component" value="Unassembled WGS sequence"/>
</dbReference>
<comment type="function">
    <text evidence="2 18">Cell wall formation.</text>
</comment>
<name>A0A918DKA2_9ALTE</name>
<feature type="domain" description="ATP-grasp" evidence="22">
    <location>
        <begin position="105"/>
        <end position="304"/>
    </location>
</feature>
<keyword evidence="7 18" id="KW-0963">Cytoplasm</keyword>
<dbReference type="PROSITE" id="PS00844">
    <property type="entry name" value="DALA_DALA_LIGASE_2"/>
    <property type="match status" value="1"/>
</dbReference>
<dbReference type="GO" id="GO:0005829">
    <property type="term" value="C:cytosol"/>
    <property type="evidence" value="ECO:0007669"/>
    <property type="project" value="TreeGrafter"/>
</dbReference>
<evidence type="ECO:0000256" key="20">
    <source>
        <dbReference type="PIRSR" id="PIRSR039102-3"/>
    </source>
</evidence>
<evidence type="ECO:0000256" key="13">
    <source>
        <dbReference type="ARBA" id="ARBA00022960"/>
    </source>
</evidence>
<evidence type="ECO:0000256" key="5">
    <source>
        <dbReference type="ARBA" id="ARBA00010871"/>
    </source>
</evidence>
<dbReference type="SUPFAM" id="SSF56059">
    <property type="entry name" value="Glutathione synthetase ATP-binding domain-like"/>
    <property type="match status" value="1"/>
</dbReference>
<feature type="binding site" evidence="20">
    <location>
        <position position="273"/>
    </location>
    <ligand>
        <name>Mg(2+)</name>
        <dbReference type="ChEBI" id="CHEBI:18420"/>
        <label>2</label>
    </ligand>
</feature>
<keyword evidence="13 18" id="KW-0133">Cell shape</keyword>
<evidence type="ECO:0000256" key="21">
    <source>
        <dbReference type="PROSITE-ProRule" id="PRU00409"/>
    </source>
</evidence>
<organism evidence="23 24">
    <name type="scientific">Bowmanella pacifica</name>
    <dbReference type="NCBI Taxonomy" id="502051"/>
    <lineage>
        <taxon>Bacteria</taxon>
        <taxon>Pseudomonadati</taxon>
        <taxon>Pseudomonadota</taxon>
        <taxon>Gammaproteobacteria</taxon>
        <taxon>Alteromonadales</taxon>
        <taxon>Alteromonadaceae</taxon>
        <taxon>Bowmanella</taxon>
    </lineage>
</organism>
<evidence type="ECO:0000256" key="11">
    <source>
        <dbReference type="ARBA" id="ARBA00022840"/>
    </source>
</evidence>
<dbReference type="GO" id="GO:0009252">
    <property type="term" value="P:peptidoglycan biosynthetic process"/>
    <property type="evidence" value="ECO:0007669"/>
    <property type="project" value="UniProtKB-UniRule"/>
</dbReference>
<dbReference type="SUPFAM" id="SSF52440">
    <property type="entry name" value="PreATP-grasp domain"/>
    <property type="match status" value="1"/>
</dbReference>
<keyword evidence="12 20" id="KW-0460">Magnesium</keyword>
<dbReference type="NCBIfam" id="NF002378">
    <property type="entry name" value="PRK01372.1"/>
    <property type="match status" value="1"/>
</dbReference>
<reference evidence="23" key="1">
    <citation type="journal article" date="2014" name="Int. J. Syst. Evol. Microbiol.">
        <title>Complete genome sequence of Corynebacterium casei LMG S-19264T (=DSM 44701T), isolated from a smear-ripened cheese.</title>
        <authorList>
            <consortium name="US DOE Joint Genome Institute (JGI-PGF)"/>
            <person name="Walter F."/>
            <person name="Albersmeier A."/>
            <person name="Kalinowski J."/>
            <person name="Ruckert C."/>
        </authorList>
    </citation>
    <scope>NUCLEOTIDE SEQUENCE</scope>
    <source>
        <strain evidence="23">CGMCC 1.7086</strain>
    </source>
</reference>
<dbReference type="GO" id="GO:0008716">
    <property type="term" value="F:D-alanine-D-alanine ligase activity"/>
    <property type="evidence" value="ECO:0007669"/>
    <property type="project" value="UniProtKB-UniRule"/>
</dbReference>
<dbReference type="InterPro" id="IPR011127">
    <property type="entry name" value="Dala_Dala_lig_N"/>
</dbReference>
<dbReference type="PIRSF" id="PIRSF039102">
    <property type="entry name" value="Ddl/VanB"/>
    <property type="match status" value="1"/>
</dbReference>
<evidence type="ECO:0000256" key="10">
    <source>
        <dbReference type="ARBA" id="ARBA00022741"/>
    </source>
</evidence>
<evidence type="ECO:0000256" key="12">
    <source>
        <dbReference type="ARBA" id="ARBA00022842"/>
    </source>
</evidence>
<keyword evidence="8 18" id="KW-0436">Ligase</keyword>
<evidence type="ECO:0000256" key="6">
    <source>
        <dbReference type="ARBA" id="ARBA00012216"/>
    </source>
</evidence>
<dbReference type="FunFam" id="3.40.50.20:FF:000013">
    <property type="entry name" value="D-alanine--D-alanine ligase"/>
    <property type="match status" value="1"/>
</dbReference>
<evidence type="ECO:0000256" key="17">
    <source>
        <dbReference type="ARBA" id="ARBA00047614"/>
    </source>
</evidence>
<evidence type="ECO:0000259" key="22">
    <source>
        <dbReference type="PROSITE" id="PS50975"/>
    </source>
</evidence>
<dbReference type="Pfam" id="PF01820">
    <property type="entry name" value="Dala_Dala_lig_N"/>
    <property type="match status" value="1"/>
</dbReference>
<dbReference type="InterPro" id="IPR005905">
    <property type="entry name" value="D_ala_D_ala"/>
</dbReference>
<protein>
    <recommendedName>
        <fullName evidence="6 18">D-alanine--D-alanine ligase</fullName>
        <ecNumber evidence="6 18">6.3.2.4</ecNumber>
    </recommendedName>
    <alternativeName>
        <fullName evidence="18">D-Ala-D-Ala ligase</fullName>
    </alternativeName>
    <alternativeName>
        <fullName evidence="18">D-alanylalanine synthetase</fullName>
    </alternativeName>
</protein>
<dbReference type="PANTHER" id="PTHR23132">
    <property type="entry name" value="D-ALANINE--D-ALANINE LIGASE"/>
    <property type="match status" value="1"/>
</dbReference>
<evidence type="ECO:0000256" key="18">
    <source>
        <dbReference type="HAMAP-Rule" id="MF_00047"/>
    </source>
</evidence>
<accession>A0A918DKA2</accession>
<dbReference type="InterPro" id="IPR011761">
    <property type="entry name" value="ATP-grasp"/>
</dbReference>
<evidence type="ECO:0000256" key="3">
    <source>
        <dbReference type="ARBA" id="ARBA00004496"/>
    </source>
</evidence>
<dbReference type="Gene3D" id="3.40.50.20">
    <property type="match status" value="1"/>
</dbReference>
<evidence type="ECO:0000313" key="23">
    <source>
        <dbReference type="EMBL" id="GGO68846.1"/>
    </source>
</evidence>
<comment type="cofactor">
    <cofactor evidence="1">
        <name>Mn(2+)</name>
        <dbReference type="ChEBI" id="CHEBI:29035"/>
    </cofactor>
</comment>
<keyword evidence="15 20" id="KW-0464">Manganese</keyword>
<keyword evidence="11 21" id="KW-0067">ATP-binding</keyword>
<reference evidence="23" key="2">
    <citation type="submission" date="2020-09" db="EMBL/GenBank/DDBJ databases">
        <authorList>
            <person name="Sun Q."/>
            <person name="Zhou Y."/>
        </authorList>
    </citation>
    <scope>NUCLEOTIDE SEQUENCE</scope>
    <source>
        <strain evidence="23">CGMCC 1.7086</strain>
    </source>
</reference>
<feature type="binding site" evidence="20">
    <location>
        <position position="271"/>
    </location>
    <ligand>
        <name>Mg(2+)</name>
        <dbReference type="ChEBI" id="CHEBI:18420"/>
        <label>2</label>
    </ligand>
</feature>
<dbReference type="NCBIfam" id="TIGR01205">
    <property type="entry name" value="D_ala_D_alaTIGR"/>
    <property type="match status" value="1"/>
</dbReference>
<feature type="active site" evidence="19">
    <location>
        <position position="19"/>
    </location>
</feature>
<keyword evidence="16 18" id="KW-0961">Cell wall biogenesis/degradation</keyword>
<keyword evidence="24" id="KW-1185">Reference proteome</keyword>
<keyword evidence="9 20" id="KW-0479">Metal-binding</keyword>
<sequence>MNVERFGKVAVLFGGNSAEREVSLKSGQAVLDALLEAGVDAHAFDPASSSLTELVAAKFHRVLIMLHGRGGEDGTLQGALQQLGIPYTGSGVLGSALCMDKVRSKWIWQALGLPTAEYQVVDKSSFNADLCDDIMARLGGLVMVKPAQEGSSIGMAKVSDAAELSDAVQQAFQYDHQVLLERFITGQEFTVSLLGDKTLPSIRMQTPRTFYDYEAKYQANSTEYFCPSGLDSQAEALLGSLARRAFEALNGSGWGRVDFMQDKSGQFYLLEANTVPGMTQKSLVPMAAKQAGMSFSDLALEVLATSELSR</sequence>
<keyword evidence="14 18" id="KW-0573">Peptidoglycan synthesis</keyword>
<evidence type="ECO:0000256" key="16">
    <source>
        <dbReference type="ARBA" id="ARBA00023316"/>
    </source>
</evidence>
<dbReference type="GO" id="GO:0071555">
    <property type="term" value="P:cell wall organization"/>
    <property type="evidence" value="ECO:0007669"/>
    <property type="project" value="UniProtKB-KW"/>
</dbReference>
<dbReference type="Gene3D" id="3.30.470.20">
    <property type="entry name" value="ATP-grasp fold, B domain"/>
    <property type="match status" value="1"/>
</dbReference>
<dbReference type="PANTHER" id="PTHR23132:SF23">
    <property type="entry name" value="D-ALANINE--D-ALANINE LIGASE B"/>
    <property type="match status" value="1"/>
</dbReference>
<evidence type="ECO:0000256" key="15">
    <source>
        <dbReference type="ARBA" id="ARBA00023211"/>
    </source>
</evidence>
<evidence type="ECO:0000256" key="7">
    <source>
        <dbReference type="ARBA" id="ARBA00022490"/>
    </source>
</evidence>